<dbReference type="PANTHER" id="PTHR43656">
    <property type="entry name" value="BINDING OXIDOREDUCTASE, PUTATIVE (AFU_ORTHOLOGUE AFUA_2G08260)-RELATED"/>
    <property type="match status" value="1"/>
</dbReference>
<dbReference type="RefSeq" id="WP_196605206.1">
    <property type="nucleotide sequence ID" value="NZ_CP116940.1"/>
</dbReference>
<dbReference type="PANTHER" id="PTHR43656:SF2">
    <property type="entry name" value="BINDING OXIDOREDUCTASE, PUTATIVE (AFU_ORTHOLOGUE AFUA_2G08260)-RELATED"/>
    <property type="match status" value="1"/>
</dbReference>
<dbReference type="Gene3D" id="3.20.20.70">
    <property type="entry name" value="Aldolase class I"/>
    <property type="match status" value="1"/>
</dbReference>
<keyword evidence="5" id="KW-1185">Reference proteome</keyword>
<organism evidence="4 5">
    <name type="scientific">Pectinatus haikarae</name>
    <dbReference type="NCBI Taxonomy" id="349096"/>
    <lineage>
        <taxon>Bacteria</taxon>
        <taxon>Bacillati</taxon>
        <taxon>Bacillota</taxon>
        <taxon>Negativicutes</taxon>
        <taxon>Selenomonadales</taxon>
        <taxon>Selenomonadaceae</taxon>
        <taxon>Pectinatus</taxon>
    </lineage>
</organism>
<reference evidence="4 5" key="1">
    <citation type="submission" date="2023-07" db="EMBL/GenBank/DDBJ databases">
        <title>Genomic Encyclopedia of Type Strains, Phase IV (KMG-IV): sequencing the most valuable type-strain genomes for metagenomic binning, comparative biology and taxonomic classification.</title>
        <authorList>
            <person name="Goeker M."/>
        </authorList>
    </citation>
    <scope>NUCLEOTIDE SEQUENCE [LARGE SCALE GENOMIC DNA]</scope>
    <source>
        <strain evidence="4 5">DSM 16980</strain>
    </source>
</reference>
<keyword evidence="1" id="KW-0285">Flavoprotein</keyword>
<dbReference type="EMBL" id="JAUSUE010000025">
    <property type="protein sequence ID" value="MDQ0204995.1"/>
    <property type="molecule type" value="Genomic_DNA"/>
</dbReference>
<proteinExistence type="predicted"/>
<dbReference type="CDD" id="cd02803">
    <property type="entry name" value="OYE_like_FMN_family"/>
    <property type="match status" value="1"/>
</dbReference>
<evidence type="ECO:0000313" key="4">
    <source>
        <dbReference type="EMBL" id="MDQ0204995.1"/>
    </source>
</evidence>
<dbReference type="SUPFAM" id="SSF51395">
    <property type="entry name" value="FMN-linked oxidoreductases"/>
    <property type="match status" value="1"/>
</dbReference>
<evidence type="ECO:0000256" key="2">
    <source>
        <dbReference type="ARBA" id="ARBA00023002"/>
    </source>
</evidence>
<protein>
    <submittedName>
        <fullName evidence="4">2,4-dienoyl-CoA reductase-like NADH-dependent reductase (Old Yellow Enzyme family)</fullName>
    </submittedName>
</protein>
<gene>
    <name evidence="4" type="ORF">J2S01_002732</name>
</gene>
<dbReference type="InterPro" id="IPR013785">
    <property type="entry name" value="Aldolase_TIM"/>
</dbReference>
<dbReference type="InterPro" id="IPR001155">
    <property type="entry name" value="OxRdtase_FMN_N"/>
</dbReference>
<accession>A0ABT9YAY0</accession>
<comment type="caution">
    <text evidence="4">The sequence shown here is derived from an EMBL/GenBank/DDBJ whole genome shotgun (WGS) entry which is preliminary data.</text>
</comment>
<feature type="domain" description="NADH:flavin oxidoreductase/NADH oxidase N-terminal" evidence="3">
    <location>
        <begin position="6"/>
        <end position="321"/>
    </location>
</feature>
<name>A0ABT9YAY0_9FIRM</name>
<sequence length="358" mass="40112">MIPLDKPAKLSHLTLKNPFIRSAVHSFLGSEDGFMTDLEFQMYEKLSSNNIALIISGHCCVLAGGLANKEQIRIDDDKYIAQFSKAAALIHHNNCLFMPQINHAGPRAIDTEEFFDVSAGDLPKNHHAEELSLKQISHIKTAFINAASRLKRAGVDGVQLHGAHSYLLSRFIDKTFNKRRDEYGGNIENRFRLCAQIIAGIKEKCGPDFPVSIKINNDTDTDNNDYAADMNYVMNKCRELDVEFVEWSGVDFINQPRADSLYYFDRIAEFARSAPLPISIVGGIKSVDDIAKVLDSKIPLISLARPLICEPDILTRFAAGTAEKSSCLACNRCFAVPHLHHGVRCILHWRDIRKQQES</sequence>
<keyword evidence="2" id="KW-0560">Oxidoreductase</keyword>
<evidence type="ECO:0000313" key="5">
    <source>
        <dbReference type="Proteomes" id="UP001239167"/>
    </source>
</evidence>
<evidence type="ECO:0000259" key="3">
    <source>
        <dbReference type="Pfam" id="PF00724"/>
    </source>
</evidence>
<evidence type="ECO:0000256" key="1">
    <source>
        <dbReference type="ARBA" id="ARBA00022630"/>
    </source>
</evidence>
<dbReference type="Pfam" id="PF00724">
    <property type="entry name" value="Oxidored_FMN"/>
    <property type="match status" value="1"/>
</dbReference>
<dbReference type="Proteomes" id="UP001239167">
    <property type="component" value="Unassembled WGS sequence"/>
</dbReference>
<dbReference type="InterPro" id="IPR051799">
    <property type="entry name" value="NADH_flavin_oxidoreductase"/>
</dbReference>